<feature type="compositionally biased region" description="Basic and acidic residues" evidence="1">
    <location>
        <begin position="73"/>
        <end position="85"/>
    </location>
</feature>
<feature type="compositionally biased region" description="Basic and acidic residues" evidence="1">
    <location>
        <begin position="187"/>
        <end position="199"/>
    </location>
</feature>
<feature type="compositionally biased region" description="Basic and acidic residues" evidence="1">
    <location>
        <begin position="35"/>
        <end position="50"/>
    </location>
</feature>
<organism evidence="2 3">
    <name type="scientific">Trichuris suis</name>
    <name type="common">pig whipworm</name>
    <dbReference type="NCBI Taxonomy" id="68888"/>
    <lineage>
        <taxon>Eukaryota</taxon>
        <taxon>Metazoa</taxon>
        <taxon>Ecdysozoa</taxon>
        <taxon>Nematoda</taxon>
        <taxon>Enoplea</taxon>
        <taxon>Dorylaimia</taxon>
        <taxon>Trichinellida</taxon>
        <taxon>Trichuridae</taxon>
        <taxon>Trichuris</taxon>
    </lineage>
</organism>
<feature type="region of interest" description="Disordered" evidence="1">
    <location>
        <begin position="185"/>
        <end position="226"/>
    </location>
</feature>
<protein>
    <submittedName>
        <fullName evidence="2">Uncharacterized protein</fullName>
    </submittedName>
</protein>
<feature type="compositionally biased region" description="Basic residues" evidence="1">
    <location>
        <begin position="51"/>
        <end position="65"/>
    </location>
</feature>
<keyword evidence="3" id="KW-1185">Reference proteome</keyword>
<feature type="compositionally biased region" description="Basic and acidic residues" evidence="1">
    <location>
        <begin position="130"/>
        <end position="142"/>
    </location>
</feature>
<evidence type="ECO:0000256" key="1">
    <source>
        <dbReference type="SAM" id="MobiDB-lite"/>
    </source>
</evidence>
<feature type="compositionally biased region" description="Basic and acidic residues" evidence="1">
    <location>
        <begin position="244"/>
        <end position="256"/>
    </location>
</feature>
<evidence type="ECO:0000313" key="2">
    <source>
        <dbReference type="EMBL" id="KFD46065.1"/>
    </source>
</evidence>
<dbReference type="Proteomes" id="UP000030764">
    <property type="component" value="Unassembled WGS sequence"/>
</dbReference>
<feature type="compositionally biased region" description="Basic residues" evidence="1">
    <location>
        <begin position="108"/>
        <end position="122"/>
    </location>
</feature>
<gene>
    <name evidence="2" type="ORF">M513_13069</name>
</gene>
<accession>A0A085LM69</accession>
<feature type="region of interest" description="Disordered" evidence="1">
    <location>
        <begin position="297"/>
        <end position="324"/>
    </location>
</feature>
<feature type="compositionally biased region" description="Basic and acidic residues" evidence="1">
    <location>
        <begin position="1"/>
        <end position="28"/>
    </location>
</feature>
<feature type="compositionally biased region" description="Basic and acidic residues" evidence="1">
    <location>
        <begin position="149"/>
        <end position="164"/>
    </location>
</feature>
<dbReference type="EMBL" id="KL363397">
    <property type="protein sequence ID" value="KFD46065.1"/>
    <property type="molecule type" value="Genomic_DNA"/>
</dbReference>
<reference evidence="2 3" key="1">
    <citation type="journal article" date="2014" name="Nat. Genet.">
        <title>Genome and transcriptome of the porcine whipworm Trichuris suis.</title>
        <authorList>
            <person name="Jex A.R."/>
            <person name="Nejsum P."/>
            <person name="Schwarz E.M."/>
            <person name="Hu L."/>
            <person name="Young N.D."/>
            <person name="Hall R.S."/>
            <person name="Korhonen P.K."/>
            <person name="Liao S."/>
            <person name="Thamsborg S."/>
            <person name="Xia J."/>
            <person name="Xu P."/>
            <person name="Wang S."/>
            <person name="Scheerlinck J.P."/>
            <person name="Hofmann A."/>
            <person name="Sternberg P.W."/>
            <person name="Wang J."/>
            <person name="Gasser R.B."/>
        </authorList>
    </citation>
    <scope>NUCLEOTIDE SEQUENCE [LARGE SCALE GENOMIC DNA]</scope>
    <source>
        <strain evidence="2">DCEP-RM93M</strain>
    </source>
</reference>
<feature type="compositionally biased region" description="Basic and acidic residues" evidence="1">
    <location>
        <begin position="263"/>
        <end position="278"/>
    </location>
</feature>
<proteinExistence type="predicted"/>
<dbReference type="AlphaFoldDB" id="A0A085LM69"/>
<feature type="compositionally biased region" description="Basic and acidic residues" evidence="1">
    <location>
        <begin position="301"/>
        <end position="324"/>
    </location>
</feature>
<feature type="compositionally biased region" description="Basic and acidic residues" evidence="1">
    <location>
        <begin position="92"/>
        <end position="107"/>
    </location>
</feature>
<feature type="compositionally biased region" description="Basic and acidic residues" evidence="1">
    <location>
        <begin position="206"/>
        <end position="221"/>
    </location>
</feature>
<feature type="region of interest" description="Disordered" evidence="1">
    <location>
        <begin position="240"/>
        <end position="283"/>
    </location>
</feature>
<name>A0A085LM69_9BILA</name>
<evidence type="ECO:0000313" key="3">
    <source>
        <dbReference type="Proteomes" id="UP000030764"/>
    </source>
</evidence>
<feature type="region of interest" description="Disordered" evidence="1">
    <location>
        <begin position="1"/>
        <end position="169"/>
    </location>
</feature>
<sequence length="324" mass="39104">MNAEDSDFKRSSNKRIAEKRSSNKRITEKSVGSSRNEERQACRSKDEDRKQKKRRYIHFFTRKKINLMNAEDSDFKRSSNKRITEKSVGSSRNEERQACRSKDEDRKQKKRRYIHFFTRKKINLMNAEDSDFKRSSNKRITEKSVGSSRNEERQACRSKDEDRKQKKRRYIHFFTRKKINLMNAEDSDFKRSSNKRITEKSVGSSRNEERQACRSKDEDRKQKKRRYIHFFTRKKINLMNAEDSDFKRSSNKRITEKSVGSSRNEERQACRSKDEDRKQKKRRYIHFFTRKKINLMNAEDSDFKRSSNKRITEKSISRGHPTKE</sequence>